<dbReference type="Proteomes" id="UP000784294">
    <property type="component" value="Unassembled WGS sequence"/>
</dbReference>
<dbReference type="AlphaFoldDB" id="A0A448WSE7"/>
<keyword evidence="3" id="KW-1185">Reference proteome</keyword>
<evidence type="ECO:0000313" key="3">
    <source>
        <dbReference type="Proteomes" id="UP000784294"/>
    </source>
</evidence>
<name>A0A448WSE7_9PLAT</name>
<evidence type="ECO:0000313" key="2">
    <source>
        <dbReference type="EMBL" id="VEL19085.1"/>
    </source>
</evidence>
<keyword evidence="1" id="KW-0812">Transmembrane</keyword>
<dbReference type="EMBL" id="CAAALY010040003">
    <property type="protein sequence ID" value="VEL19085.1"/>
    <property type="molecule type" value="Genomic_DNA"/>
</dbReference>
<proteinExistence type="predicted"/>
<feature type="transmembrane region" description="Helical" evidence="1">
    <location>
        <begin position="61"/>
        <end position="86"/>
    </location>
</feature>
<comment type="caution">
    <text evidence="2">The sequence shown here is derived from an EMBL/GenBank/DDBJ whole genome shotgun (WGS) entry which is preliminary data.</text>
</comment>
<evidence type="ECO:0000256" key="1">
    <source>
        <dbReference type="SAM" id="Phobius"/>
    </source>
</evidence>
<accession>A0A448WSE7</accession>
<organism evidence="2 3">
    <name type="scientific">Protopolystoma xenopodis</name>
    <dbReference type="NCBI Taxonomy" id="117903"/>
    <lineage>
        <taxon>Eukaryota</taxon>
        <taxon>Metazoa</taxon>
        <taxon>Spiralia</taxon>
        <taxon>Lophotrochozoa</taxon>
        <taxon>Platyhelminthes</taxon>
        <taxon>Monogenea</taxon>
        <taxon>Polyopisthocotylea</taxon>
        <taxon>Polystomatidea</taxon>
        <taxon>Polystomatidae</taxon>
        <taxon>Protopolystoma</taxon>
    </lineage>
</organism>
<sequence length="126" mass="13812">MLSSIPSDLTPGSLLFAAICMIPQGILAIEFSFEKYPQLLSRVRRESGNQTNSGNGLSSGAIAAAIVVPIVSVILILALILLFCWFRKRRSSHGVYNPGPKEDLSIISTQKLFQDVLKMPPEERLI</sequence>
<reference evidence="2" key="1">
    <citation type="submission" date="2018-11" db="EMBL/GenBank/DDBJ databases">
        <authorList>
            <consortium name="Pathogen Informatics"/>
        </authorList>
    </citation>
    <scope>NUCLEOTIDE SEQUENCE</scope>
</reference>
<protein>
    <submittedName>
        <fullName evidence="2">Uncharacterized protein</fullName>
    </submittedName>
</protein>
<keyword evidence="1" id="KW-0472">Membrane</keyword>
<gene>
    <name evidence="2" type="ORF">PXEA_LOCUS12525</name>
</gene>
<keyword evidence="1" id="KW-1133">Transmembrane helix</keyword>